<sequence length="89" mass="10475">MVLPSCQPNQTKMLMIKGPKVPSFHKQNKSEKGKQSKLKSLLMLITVDRWHLMTKEPIESKQKKRKKISWLAMLQSISYFHSFISSYYC</sequence>
<accession>A0A922L4T4</accession>
<evidence type="ECO:0000313" key="1">
    <source>
        <dbReference type="EMBL" id="KAH9511795.1"/>
    </source>
</evidence>
<protein>
    <submittedName>
        <fullName evidence="1">Uncharacterized protein</fullName>
    </submittedName>
</protein>
<comment type="caution">
    <text evidence="1">The sequence shown here is derived from an EMBL/GenBank/DDBJ whole genome shotgun (WGS) entry which is preliminary data.</text>
</comment>
<organism evidence="1 2">
    <name type="scientific">Dermatophagoides farinae</name>
    <name type="common">American house dust mite</name>
    <dbReference type="NCBI Taxonomy" id="6954"/>
    <lineage>
        <taxon>Eukaryota</taxon>
        <taxon>Metazoa</taxon>
        <taxon>Ecdysozoa</taxon>
        <taxon>Arthropoda</taxon>
        <taxon>Chelicerata</taxon>
        <taxon>Arachnida</taxon>
        <taxon>Acari</taxon>
        <taxon>Acariformes</taxon>
        <taxon>Sarcoptiformes</taxon>
        <taxon>Astigmata</taxon>
        <taxon>Psoroptidia</taxon>
        <taxon>Analgoidea</taxon>
        <taxon>Pyroglyphidae</taxon>
        <taxon>Dermatophagoidinae</taxon>
        <taxon>Dermatophagoides</taxon>
    </lineage>
</organism>
<proteinExistence type="predicted"/>
<reference evidence="1" key="2">
    <citation type="journal article" date="2022" name="Res Sq">
        <title>Comparative Genomics Reveals Insights into the Divergent Evolution of Astigmatic Mites and Household Pest Adaptations.</title>
        <authorList>
            <person name="Xiong Q."/>
            <person name="Wan A.T.-Y."/>
            <person name="Liu X.-Y."/>
            <person name="Fung C.S.-H."/>
            <person name="Xiao X."/>
            <person name="Malainual N."/>
            <person name="Hou J."/>
            <person name="Wang L."/>
            <person name="Wang M."/>
            <person name="Yang K."/>
            <person name="Cui Y."/>
            <person name="Leung E."/>
            <person name="Nong W."/>
            <person name="Shin S.-K."/>
            <person name="Au S."/>
            <person name="Jeong K.Y."/>
            <person name="Chew F.T."/>
            <person name="Hui J."/>
            <person name="Leung T.F."/>
            <person name="Tungtrongchitr A."/>
            <person name="Zhong N."/>
            <person name="Liu Z."/>
            <person name="Tsui S."/>
        </authorList>
    </citation>
    <scope>NUCLEOTIDE SEQUENCE</scope>
    <source>
        <strain evidence="1">Derf</strain>
        <tissue evidence="1">Whole organism</tissue>
    </source>
</reference>
<keyword evidence="2" id="KW-1185">Reference proteome</keyword>
<reference evidence="1" key="1">
    <citation type="submission" date="2013-05" db="EMBL/GenBank/DDBJ databases">
        <authorList>
            <person name="Yim A.K.Y."/>
            <person name="Chan T.F."/>
            <person name="Ji K.M."/>
            <person name="Liu X.Y."/>
            <person name="Zhou J.W."/>
            <person name="Li R.Q."/>
            <person name="Yang K.Y."/>
            <person name="Li J."/>
            <person name="Li M."/>
            <person name="Law P.T.W."/>
            <person name="Wu Y.L."/>
            <person name="Cai Z.L."/>
            <person name="Qin H."/>
            <person name="Bao Y."/>
            <person name="Leung R.K.K."/>
            <person name="Ng P.K.S."/>
            <person name="Zou J."/>
            <person name="Zhong X.J."/>
            <person name="Ran P.X."/>
            <person name="Zhong N.S."/>
            <person name="Liu Z.G."/>
            <person name="Tsui S.K.W."/>
        </authorList>
    </citation>
    <scope>NUCLEOTIDE SEQUENCE</scope>
    <source>
        <strain evidence="1">Derf</strain>
        <tissue evidence="1">Whole organism</tissue>
    </source>
</reference>
<evidence type="ECO:0000313" key="2">
    <source>
        <dbReference type="Proteomes" id="UP000790347"/>
    </source>
</evidence>
<dbReference type="Proteomes" id="UP000790347">
    <property type="component" value="Unassembled WGS sequence"/>
</dbReference>
<name>A0A922L4T4_DERFA</name>
<dbReference type="EMBL" id="ASGP02000004">
    <property type="protein sequence ID" value="KAH9511795.1"/>
    <property type="molecule type" value="Genomic_DNA"/>
</dbReference>
<gene>
    <name evidence="1" type="ORF">DERF_010222</name>
</gene>
<dbReference type="AlphaFoldDB" id="A0A922L4T4"/>